<feature type="repeat" description="PPR" evidence="3">
    <location>
        <begin position="768"/>
        <end position="802"/>
    </location>
</feature>
<feature type="repeat" description="PPR" evidence="3">
    <location>
        <begin position="287"/>
        <end position="321"/>
    </location>
</feature>
<evidence type="ECO:0008006" key="6">
    <source>
        <dbReference type="Google" id="ProtNLM"/>
    </source>
</evidence>
<accession>A0A7J6HBV9</accession>
<evidence type="ECO:0000256" key="1">
    <source>
        <dbReference type="ARBA" id="ARBA00007626"/>
    </source>
</evidence>
<dbReference type="PROSITE" id="PS51375">
    <property type="entry name" value="PPR"/>
    <property type="match status" value="13"/>
</dbReference>
<dbReference type="InterPro" id="IPR051240">
    <property type="entry name" value="Mito_RNA-Proc/Resp"/>
</dbReference>
<name>A0A7J6HBV9_CANSA</name>
<dbReference type="EMBL" id="JAATIP010000016">
    <property type="protein sequence ID" value="KAF4392807.1"/>
    <property type="molecule type" value="Genomic_DNA"/>
</dbReference>
<dbReference type="PANTHER" id="PTHR47933:SF69">
    <property type="entry name" value="OS07G0513200 PROTEIN"/>
    <property type="match status" value="1"/>
</dbReference>
<keyword evidence="2" id="KW-0677">Repeat</keyword>
<dbReference type="Pfam" id="PF13041">
    <property type="entry name" value="PPR_2"/>
    <property type="match status" value="6"/>
</dbReference>
<proteinExistence type="inferred from homology"/>
<reference evidence="4 5" key="1">
    <citation type="journal article" date="2020" name="bioRxiv">
        <title>Sequence and annotation of 42 cannabis genomes reveals extensive copy number variation in cannabinoid synthesis and pathogen resistance genes.</title>
        <authorList>
            <person name="Mckernan K.J."/>
            <person name="Helbert Y."/>
            <person name="Kane L.T."/>
            <person name="Ebling H."/>
            <person name="Zhang L."/>
            <person name="Liu B."/>
            <person name="Eaton Z."/>
            <person name="Mclaughlin S."/>
            <person name="Kingan S."/>
            <person name="Baybayan P."/>
            <person name="Concepcion G."/>
            <person name="Jordan M."/>
            <person name="Riva A."/>
            <person name="Barbazuk W."/>
            <person name="Harkins T."/>
        </authorList>
    </citation>
    <scope>NUCLEOTIDE SEQUENCE [LARGE SCALE GENOMIC DNA]</scope>
    <source>
        <strain evidence="5">cv. Jamaican Lion 4</strain>
        <tissue evidence="4">Leaf</tissue>
    </source>
</reference>
<feature type="repeat" description="PPR" evidence="3">
    <location>
        <begin position="492"/>
        <end position="526"/>
    </location>
</feature>
<gene>
    <name evidence="4" type="ORF">F8388_010830</name>
</gene>
<comment type="similarity">
    <text evidence="1">Belongs to the PPR family. P subfamily.</text>
</comment>
<dbReference type="GO" id="GO:0003729">
    <property type="term" value="F:mRNA binding"/>
    <property type="evidence" value="ECO:0007669"/>
    <property type="project" value="TreeGrafter"/>
</dbReference>
<feature type="repeat" description="PPR" evidence="3">
    <location>
        <begin position="217"/>
        <end position="251"/>
    </location>
</feature>
<feature type="repeat" description="PPR" evidence="3">
    <location>
        <begin position="838"/>
        <end position="872"/>
    </location>
</feature>
<feature type="repeat" description="PPR" evidence="3">
    <location>
        <begin position="733"/>
        <end position="767"/>
    </location>
</feature>
<sequence length="1293" mass="145856">MLTFLRYKLHHSSFSSSCIPSSKLQPLQTLLKRGFTPTVESINQFLIFLSQSRKLNLIIHFFCSLSSNQIKGNSHTNSIFTRALLKLRRFEEAEQFLRTQMLESFNSSTNTLWDSLIRGLCIDHEDPERALLVLRDCLKNRGILPSSFTFCSLIYRFSSRGDMSKAIEVLEFMTDVKYPFDNFVCSSVMAGFCRIGKPEFAVRFFENATNSGALQPNVVTYTTLVDALCKMGKVNEVCDLVYRMEKEGVAFDAVFYSSWICGFISEGVLLEVFQKNRQMVQKGIIPDTVSYTVLIDAFSKLGDVEKAIGFLEKMRSGGLQPTLITFTAIMLGFCNKGKLEEAFDVLKIVDDLGIKADEFMYATLINGTCRIGDFDRVFHLLNEMEKIGISPSIITYNTLINGLCKFGRTTEADNVSKSISGDSITYTTLLHAYMIEENFSGILETKKRFEEEGVCMDVVMCNVLIKALFMVGAFEDAYMVYKGMQEKDLFADSVTYCTLIQGYCKVGRIDEAVEIFDEFRSTAISSVACYNCLISELCSRGVVDMATKVFIELNEKNLPLDAGICTMLIKEIIERNGAEKISNLLYRMENMGSDVYDILCDTVISVLCKRCYPEAALEVFTIMKRKGLTLTSKSYYLLIKGLLVVGNKEIILALLNSFLKEYGVSEPRVNKVLAHYLCLKDVDIALLFLEKTKYNCATITLPRILFKELIRDGRVLDLYQLITEAQNNLPAMDIFDYTYVVNNLCREGHISEALDLFGFAKRKGITLNIVSYNSVIGALCRQGCLVEAFRLFDSLERIDLFPSEVTFAILIGALCREGFLEDSMQLFKRMVLMGFQPNIRVYNSVIYGYCKIGQIEEALKLLYDSESKGLKPDGFTVSALIHGYCHNGDMEGALEYLFECKKKDVLPDFLGFVYLIRGLCAKGRMEESRSIIREMLQTQSIIELINKVDTEEETESVETMLIYLCEQGSIEEALTLLNEVASILYPSQMCSTYFSESPIQQPHYERDDSDLSKSVTVPEGNDLLIGSFSTKGKKIVKDHDLLGRYQFHNFDNYYSKIASLCSKGELQKASNLAKEILANGLIVIQIRTNADINPVKITKAEELATRVKFYLIPMGYALARTHKLLFLRVVQWEVRHLWRLEALISTTIVAASLLSRCRGAEISRPGSRPWPRLTSSTCLSLSTISLTLLSPSMDLKSSSWFAAMVLGLMANNCKYQTAVRKAKLGYDPLEVNHEDMVRYAMENPQADANLNVTNMLGEGGFGPVPQLRYFGIKSDCELRLGFIEQNISRTSLS</sequence>
<feature type="repeat" description="PPR" evidence="3">
    <location>
        <begin position="357"/>
        <end position="391"/>
    </location>
</feature>
<feature type="repeat" description="PPR" evidence="3">
    <location>
        <begin position="873"/>
        <end position="907"/>
    </location>
</feature>
<dbReference type="Proteomes" id="UP000525078">
    <property type="component" value="Unassembled WGS sequence"/>
</dbReference>
<dbReference type="InterPro" id="IPR002885">
    <property type="entry name" value="PPR_rpt"/>
</dbReference>
<dbReference type="NCBIfam" id="TIGR00756">
    <property type="entry name" value="PPR"/>
    <property type="match status" value="12"/>
</dbReference>
<dbReference type="Gene3D" id="1.25.40.10">
    <property type="entry name" value="Tetratricopeptide repeat domain"/>
    <property type="match status" value="8"/>
</dbReference>
<dbReference type="PANTHER" id="PTHR47933">
    <property type="entry name" value="PENTATRICOPEPTIDE REPEAT-CONTAINING PROTEIN 1, MITOCHONDRIAL"/>
    <property type="match status" value="1"/>
</dbReference>
<feature type="repeat" description="PPR" evidence="3">
    <location>
        <begin position="322"/>
        <end position="356"/>
    </location>
</feature>
<dbReference type="Pfam" id="PF01535">
    <property type="entry name" value="PPR"/>
    <property type="match status" value="6"/>
</dbReference>
<evidence type="ECO:0000256" key="3">
    <source>
        <dbReference type="PROSITE-ProRule" id="PRU00708"/>
    </source>
</evidence>
<evidence type="ECO:0000313" key="4">
    <source>
        <dbReference type="EMBL" id="KAF4392807.1"/>
    </source>
</evidence>
<feature type="repeat" description="PPR" evidence="3">
    <location>
        <begin position="392"/>
        <end position="426"/>
    </location>
</feature>
<protein>
    <recommendedName>
        <fullName evidence="6">Pentatricopeptide repeat-containing protein</fullName>
    </recommendedName>
</protein>
<feature type="repeat" description="PPR" evidence="3">
    <location>
        <begin position="181"/>
        <end position="215"/>
    </location>
</feature>
<evidence type="ECO:0000256" key="2">
    <source>
        <dbReference type="ARBA" id="ARBA00022737"/>
    </source>
</evidence>
<dbReference type="InterPro" id="IPR011990">
    <property type="entry name" value="TPR-like_helical_dom_sf"/>
</dbReference>
<feature type="repeat" description="PPR" evidence="3">
    <location>
        <begin position="457"/>
        <end position="491"/>
    </location>
</feature>
<organism evidence="4 5">
    <name type="scientific">Cannabis sativa</name>
    <name type="common">Hemp</name>
    <name type="synonym">Marijuana</name>
    <dbReference type="NCBI Taxonomy" id="3483"/>
    <lineage>
        <taxon>Eukaryota</taxon>
        <taxon>Viridiplantae</taxon>
        <taxon>Streptophyta</taxon>
        <taxon>Embryophyta</taxon>
        <taxon>Tracheophyta</taxon>
        <taxon>Spermatophyta</taxon>
        <taxon>Magnoliopsida</taxon>
        <taxon>eudicotyledons</taxon>
        <taxon>Gunneridae</taxon>
        <taxon>Pentapetalae</taxon>
        <taxon>rosids</taxon>
        <taxon>fabids</taxon>
        <taxon>Rosales</taxon>
        <taxon>Cannabaceae</taxon>
        <taxon>Cannabis</taxon>
    </lineage>
</organism>
<comment type="caution">
    <text evidence="4">The sequence shown here is derived from an EMBL/GenBank/DDBJ whole genome shotgun (WGS) entry which is preliminary data.</text>
</comment>
<feature type="repeat" description="PPR" evidence="3">
    <location>
        <begin position="803"/>
        <end position="837"/>
    </location>
</feature>
<evidence type="ECO:0000313" key="5">
    <source>
        <dbReference type="Proteomes" id="UP000525078"/>
    </source>
</evidence>